<dbReference type="Proteomes" id="UP000475325">
    <property type="component" value="Unassembled WGS sequence"/>
</dbReference>
<comment type="caution">
    <text evidence="7">The sequence shown here is derived from an EMBL/GenBank/DDBJ whole genome shotgun (WGS) entry which is preliminary data.</text>
</comment>
<dbReference type="GO" id="GO:0007064">
    <property type="term" value="P:mitotic sister chromatid cohesion"/>
    <property type="evidence" value="ECO:0007669"/>
    <property type="project" value="InterPro"/>
</dbReference>
<reference evidence="7 8" key="1">
    <citation type="submission" date="2019-06" db="EMBL/GenBank/DDBJ databases">
        <authorList>
            <person name="Palmer J.M."/>
        </authorList>
    </citation>
    <scope>NUCLEOTIDE SEQUENCE [LARGE SCALE GENOMIC DNA]</scope>
    <source>
        <strain evidence="7 8">TWF102</strain>
    </source>
</reference>
<sequence>MHYIYISTEHLRATTKTVIKTSKLISKTISMPSTPVHLPNPLSATSNTNPLPQILRLPTGLAILELQGDINFPSPEDSPSNINFTKVGNLIFPDATSDSTDLKDVKRVWLYVGKHQRLTGEVKALPKPLGVLRKRKQDDAAATAAAAGTEEELEIVDIIKHKIIFSKRPEPVGAAEM</sequence>
<organism evidence="7 8">
    <name type="scientific">Orbilia oligospora</name>
    <name type="common">Nematode-trapping fungus</name>
    <name type="synonym">Arthrobotrys oligospora</name>
    <dbReference type="NCBI Taxonomy" id="2813651"/>
    <lineage>
        <taxon>Eukaryota</taxon>
        <taxon>Fungi</taxon>
        <taxon>Dikarya</taxon>
        <taxon>Ascomycota</taxon>
        <taxon>Pezizomycotina</taxon>
        <taxon>Orbiliomycetes</taxon>
        <taxon>Orbiliales</taxon>
        <taxon>Orbiliaceae</taxon>
        <taxon>Orbilia</taxon>
    </lineage>
</organism>
<name>A0A7C8JB31_ORBOL</name>
<gene>
    <name evidence="7" type="ORF">TWF102_005895</name>
</gene>
<keyword evidence="2" id="KW-0235">DNA replication</keyword>
<evidence type="ECO:0008006" key="9">
    <source>
        <dbReference type="Google" id="ProtNLM"/>
    </source>
</evidence>
<keyword evidence="4" id="KW-0539">Nucleus</keyword>
<evidence type="ECO:0000256" key="6">
    <source>
        <dbReference type="ARBA" id="ARBA00038447"/>
    </source>
</evidence>
<protein>
    <recommendedName>
        <fullName evidence="9">Chromosome transmission fidelity protein 8</fullName>
    </recommendedName>
</protein>
<evidence type="ECO:0000256" key="5">
    <source>
        <dbReference type="ARBA" id="ARBA00023306"/>
    </source>
</evidence>
<dbReference type="PANTHER" id="PTHR28605">
    <property type="entry name" value="CTF8, CHROMOSOME TRANSMISSION FIDELITY FACTOR 8 HOMOLOG (S. CEREVISIAE)"/>
    <property type="match status" value="1"/>
</dbReference>
<evidence type="ECO:0000256" key="1">
    <source>
        <dbReference type="ARBA" id="ARBA00004123"/>
    </source>
</evidence>
<dbReference type="GO" id="GO:0006260">
    <property type="term" value="P:DNA replication"/>
    <property type="evidence" value="ECO:0007669"/>
    <property type="project" value="UniProtKB-KW"/>
</dbReference>
<evidence type="ECO:0000256" key="4">
    <source>
        <dbReference type="ARBA" id="ARBA00023242"/>
    </source>
</evidence>
<evidence type="ECO:0000313" key="8">
    <source>
        <dbReference type="Proteomes" id="UP000475325"/>
    </source>
</evidence>
<dbReference type="EMBL" id="WIQW01000030">
    <property type="protein sequence ID" value="KAF3098844.1"/>
    <property type="molecule type" value="Genomic_DNA"/>
</dbReference>
<dbReference type="PANTHER" id="PTHR28605:SF1">
    <property type="entry name" value="CHROMOSOME TRANSMISSION FIDELITY FACTOR 8"/>
    <property type="match status" value="1"/>
</dbReference>
<evidence type="ECO:0000256" key="2">
    <source>
        <dbReference type="ARBA" id="ARBA00022705"/>
    </source>
</evidence>
<proteinExistence type="inferred from homology"/>
<accession>A0A7C8JB31</accession>
<comment type="subcellular location">
    <subcellularLocation>
        <location evidence="1">Nucleus</location>
    </subcellularLocation>
</comment>
<keyword evidence="3" id="KW-0238">DNA-binding</keyword>
<dbReference type="GO" id="GO:0003677">
    <property type="term" value="F:DNA binding"/>
    <property type="evidence" value="ECO:0007669"/>
    <property type="project" value="UniProtKB-KW"/>
</dbReference>
<comment type="similarity">
    <text evidence="6">Belongs to the CTF8 family.</text>
</comment>
<evidence type="ECO:0000313" key="7">
    <source>
        <dbReference type="EMBL" id="KAF3098844.1"/>
    </source>
</evidence>
<evidence type="ECO:0000256" key="3">
    <source>
        <dbReference type="ARBA" id="ARBA00023125"/>
    </source>
</evidence>
<keyword evidence="5" id="KW-0131">Cell cycle</keyword>
<dbReference type="InterPro" id="IPR018607">
    <property type="entry name" value="Ctf8"/>
</dbReference>
<dbReference type="AlphaFoldDB" id="A0A7C8JB31"/>
<dbReference type="Pfam" id="PF09696">
    <property type="entry name" value="Ctf8"/>
    <property type="match status" value="1"/>
</dbReference>
<dbReference type="GO" id="GO:0031390">
    <property type="term" value="C:Ctf18 RFC-like complex"/>
    <property type="evidence" value="ECO:0007669"/>
    <property type="project" value="InterPro"/>
</dbReference>